<dbReference type="PANTHER" id="PTHR24074">
    <property type="entry name" value="CO-CHAPERONE PROTEIN DJLA"/>
    <property type="match status" value="1"/>
</dbReference>
<protein>
    <submittedName>
        <fullName evidence="4">J domain-containing protein</fullName>
    </submittedName>
</protein>
<evidence type="ECO:0000313" key="4">
    <source>
        <dbReference type="EMBL" id="MBC8545968.1"/>
    </source>
</evidence>
<dbReference type="Gene3D" id="1.25.40.10">
    <property type="entry name" value="Tetratricopeptide repeat domain"/>
    <property type="match status" value="1"/>
</dbReference>
<evidence type="ECO:0000256" key="1">
    <source>
        <dbReference type="ARBA" id="ARBA00022705"/>
    </source>
</evidence>
<dbReference type="CDD" id="cd06257">
    <property type="entry name" value="DnaJ"/>
    <property type="match status" value="1"/>
</dbReference>
<reference evidence="4" key="1">
    <citation type="submission" date="2020-08" db="EMBL/GenBank/DDBJ databases">
        <title>Genome public.</title>
        <authorList>
            <person name="Liu C."/>
            <person name="Sun Q."/>
        </authorList>
    </citation>
    <scope>NUCLEOTIDE SEQUENCE</scope>
    <source>
        <strain evidence="4">NSJ-31</strain>
    </source>
</reference>
<gene>
    <name evidence="4" type="ORF">H8711_03315</name>
</gene>
<dbReference type="RefSeq" id="WP_249282122.1">
    <property type="nucleotide sequence ID" value="NZ_JACRST010000003.1"/>
</dbReference>
<dbReference type="InterPro" id="IPR019734">
    <property type="entry name" value="TPR_rpt"/>
</dbReference>
<feature type="repeat" description="TPR" evidence="2">
    <location>
        <begin position="112"/>
        <end position="145"/>
    </location>
</feature>
<dbReference type="PROSITE" id="PS50076">
    <property type="entry name" value="DNAJ_2"/>
    <property type="match status" value="1"/>
</dbReference>
<dbReference type="EMBL" id="JACRST010000003">
    <property type="protein sequence ID" value="MBC8545968.1"/>
    <property type="molecule type" value="Genomic_DNA"/>
</dbReference>
<comment type="caution">
    <text evidence="4">The sequence shown here is derived from an EMBL/GenBank/DDBJ whole genome shotgun (WGS) entry which is preliminary data.</text>
</comment>
<accession>A0A926DXZ3</accession>
<dbReference type="PRINTS" id="PR00625">
    <property type="entry name" value="JDOMAIN"/>
</dbReference>
<dbReference type="InterPro" id="IPR036869">
    <property type="entry name" value="J_dom_sf"/>
</dbReference>
<proteinExistence type="predicted"/>
<organism evidence="4 5">
    <name type="scientific">Ligaoa zhengdingensis</name>
    <dbReference type="NCBI Taxonomy" id="2763658"/>
    <lineage>
        <taxon>Bacteria</taxon>
        <taxon>Bacillati</taxon>
        <taxon>Bacillota</taxon>
        <taxon>Clostridia</taxon>
        <taxon>Eubacteriales</taxon>
        <taxon>Oscillospiraceae</taxon>
        <taxon>Ligaoa</taxon>
    </lineage>
</organism>
<keyword evidence="5" id="KW-1185">Reference proteome</keyword>
<evidence type="ECO:0000313" key="5">
    <source>
        <dbReference type="Proteomes" id="UP000653127"/>
    </source>
</evidence>
<evidence type="ECO:0000259" key="3">
    <source>
        <dbReference type="PROSITE" id="PS50076"/>
    </source>
</evidence>
<dbReference type="Gene3D" id="1.10.287.110">
    <property type="entry name" value="DnaJ domain"/>
    <property type="match status" value="1"/>
</dbReference>
<dbReference type="GO" id="GO:0006260">
    <property type="term" value="P:DNA replication"/>
    <property type="evidence" value="ECO:0007669"/>
    <property type="project" value="UniProtKB-KW"/>
</dbReference>
<keyword evidence="2" id="KW-0802">TPR repeat</keyword>
<name>A0A926DXZ3_9FIRM</name>
<dbReference type="Proteomes" id="UP000653127">
    <property type="component" value="Unassembled WGS sequence"/>
</dbReference>
<dbReference type="SUPFAM" id="SSF48452">
    <property type="entry name" value="TPR-like"/>
    <property type="match status" value="1"/>
</dbReference>
<evidence type="ECO:0000256" key="2">
    <source>
        <dbReference type="PROSITE-ProRule" id="PRU00339"/>
    </source>
</evidence>
<dbReference type="InterPro" id="IPR001623">
    <property type="entry name" value="DnaJ_domain"/>
</dbReference>
<dbReference type="PROSITE" id="PS50005">
    <property type="entry name" value="TPR"/>
    <property type="match status" value="1"/>
</dbReference>
<dbReference type="SUPFAM" id="SSF46565">
    <property type="entry name" value="Chaperone J-domain"/>
    <property type="match status" value="1"/>
</dbReference>
<keyword evidence="1" id="KW-0235">DNA replication</keyword>
<dbReference type="InterPro" id="IPR011990">
    <property type="entry name" value="TPR-like_helical_dom_sf"/>
</dbReference>
<dbReference type="AlphaFoldDB" id="A0A926DXZ3"/>
<dbReference type="Pfam" id="PF00226">
    <property type="entry name" value="DnaJ"/>
    <property type="match status" value="1"/>
</dbReference>
<dbReference type="InterPro" id="IPR050817">
    <property type="entry name" value="DjlA_DnaK_co-chaperone"/>
</dbReference>
<dbReference type="SMART" id="SM00271">
    <property type="entry name" value="DnaJ"/>
    <property type="match status" value="1"/>
</dbReference>
<sequence length="204" mass="22584">MTDPYKVLGISPNASDDEVKAAYREMARKYHPDNYANNPLADLASEKMKEINEAYDTITAQRKNASRSQGQTGAYGYTSGSQFADIRRMIQNGRVEDAAELLDGVPEGRRDAEWHFLKGSVLYTRGWLDQAYQHMAQAVNLAPQNPEYRAALNQMLWQRNHGTNQTGPYRTTSAGGCSPCDMCTSLVCADCCCECMGGDLISCC</sequence>
<feature type="domain" description="J" evidence="3">
    <location>
        <begin position="3"/>
        <end position="76"/>
    </location>
</feature>